<evidence type="ECO:0000256" key="2">
    <source>
        <dbReference type="ARBA" id="ARBA00022980"/>
    </source>
</evidence>
<organism evidence="6 7">
    <name type="scientific">Novosphingobium colocasiae</name>
    <dbReference type="NCBI Taxonomy" id="1256513"/>
    <lineage>
        <taxon>Bacteria</taxon>
        <taxon>Pseudomonadati</taxon>
        <taxon>Pseudomonadota</taxon>
        <taxon>Alphaproteobacteria</taxon>
        <taxon>Sphingomonadales</taxon>
        <taxon>Sphingomonadaceae</taxon>
        <taxon>Novosphingobium</taxon>
    </lineage>
</organism>
<evidence type="ECO:0000256" key="4">
    <source>
        <dbReference type="ARBA" id="ARBA00035174"/>
    </source>
</evidence>
<evidence type="ECO:0000313" key="7">
    <source>
        <dbReference type="Proteomes" id="UP000648075"/>
    </source>
</evidence>
<evidence type="ECO:0000256" key="5">
    <source>
        <dbReference type="HAMAP-Rule" id="MF_00373"/>
    </source>
</evidence>
<dbReference type="EMBL" id="BMZA01000001">
    <property type="protein sequence ID" value="GGY92176.1"/>
    <property type="molecule type" value="Genomic_DNA"/>
</dbReference>
<proteinExistence type="inferred from homology"/>
<dbReference type="GO" id="GO:0003735">
    <property type="term" value="F:structural constituent of ribosome"/>
    <property type="evidence" value="ECO:0007669"/>
    <property type="project" value="InterPro"/>
</dbReference>
<reference evidence="6" key="2">
    <citation type="submission" date="2020-09" db="EMBL/GenBank/DDBJ databases">
        <authorList>
            <person name="Sun Q."/>
            <person name="Kim S."/>
        </authorList>
    </citation>
    <scope>NUCLEOTIDE SEQUENCE</scope>
    <source>
        <strain evidence="6">KCTC 32255</strain>
    </source>
</reference>
<dbReference type="InterPro" id="IPR026569">
    <property type="entry name" value="Ribosomal_bL28"/>
</dbReference>
<accession>A0A918PA92</accession>
<dbReference type="PANTHER" id="PTHR13528:SF2">
    <property type="entry name" value="LARGE RIBOSOMAL SUBUNIT PROTEIN BL28M"/>
    <property type="match status" value="1"/>
</dbReference>
<gene>
    <name evidence="5 6" type="primary">rpmB</name>
    <name evidence="6" type="ORF">GCM10011614_03640</name>
</gene>
<evidence type="ECO:0000313" key="6">
    <source>
        <dbReference type="EMBL" id="GGY92176.1"/>
    </source>
</evidence>
<evidence type="ECO:0000256" key="1">
    <source>
        <dbReference type="ARBA" id="ARBA00008760"/>
    </source>
</evidence>
<dbReference type="Proteomes" id="UP000648075">
    <property type="component" value="Unassembled WGS sequence"/>
</dbReference>
<dbReference type="InterPro" id="IPR001383">
    <property type="entry name" value="Ribosomal_bL28_bact-type"/>
</dbReference>
<sequence length="110" mass="12639">MARQVPRPQNFEREFIMSRVCELTGKSRQVGCNVSHANNKTKRVYLPNLQNVTLMSDGLERSFKFRVSTHGLRSVEHNGGLDNWLLKTSDEKLSLRAVKVKRELKKKQAA</sequence>
<comment type="similarity">
    <text evidence="1 5">Belongs to the bacterial ribosomal protein bL28 family.</text>
</comment>
<keyword evidence="7" id="KW-1185">Reference proteome</keyword>
<dbReference type="SUPFAM" id="SSF143800">
    <property type="entry name" value="L28p-like"/>
    <property type="match status" value="1"/>
</dbReference>
<dbReference type="PANTHER" id="PTHR13528">
    <property type="entry name" value="39S RIBOSOMAL PROTEIN L28, MITOCHONDRIAL"/>
    <property type="match status" value="1"/>
</dbReference>
<keyword evidence="3 5" id="KW-0687">Ribonucleoprotein</keyword>
<evidence type="ECO:0000256" key="3">
    <source>
        <dbReference type="ARBA" id="ARBA00023274"/>
    </source>
</evidence>
<comment type="caution">
    <text evidence="6">The sequence shown here is derived from an EMBL/GenBank/DDBJ whole genome shotgun (WGS) entry which is preliminary data.</text>
</comment>
<dbReference type="GO" id="GO:0006412">
    <property type="term" value="P:translation"/>
    <property type="evidence" value="ECO:0007669"/>
    <property type="project" value="UniProtKB-UniRule"/>
</dbReference>
<dbReference type="NCBIfam" id="TIGR00009">
    <property type="entry name" value="L28"/>
    <property type="match status" value="1"/>
</dbReference>
<protein>
    <recommendedName>
        <fullName evidence="4 5">Large ribosomal subunit protein bL28</fullName>
    </recommendedName>
</protein>
<name>A0A918PA92_9SPHN</name>
<keyword evidence="2 5" id="KW-0689">Ribosomal protein</keyword>
<dbReference type="AlphaFoldDB" id="A0A918PA92"/>
<dbReference type="GO" id="GO:0022625">
    <property type="term" value="C:cytosolic large ribosomal subunit"/>
    <property type="evidence" value="ECO:0007669"/>
    <property type="project" value="TreeGrafter"/>
</dbReference>
<dbReference type="InterPro" id="IPR037147">
    <property type="entry name" value="Ribosomal_bL28_sf"/>
</dbReference>
<dbReference type="Pfam" id="PF00830">
    <property type="entry name" value="Ribosomal_L28"/>
    <property type="match status" value="1"/>
</dbReference>
<dbReference type="HAMAP" id="MF_00373">
    <property type="entry name" value="Ribosomal_bL28"/>
    <property type="match status" value="1"/>
</dbReference>
<dbReference type="InterPro" id="IPR034704">
    <property type="entry name" value="Ribosomal_bL28/bL31-like_sf"/>
</dbReference>
<reference evidence="6" key="1">
    <citation type="journal article" date="2014" name="Int. J. Syst. Evol. Microbiol.">
        <title>Complete genome sequence of Corynebacterium casei LMG S-19264T (=DSM 44701T), isolated from a smear-ripened cheese.</title>
        <authorList>
            <consortium name="US DOE Joint Genome Institute (JGI-PGF)"/>
            <person name="Walter F."/>
            <person name="Albersmeier A."/>
            <person name="Kalinowski J."/>
            <person name="Ruckert C."/>
        </authorList>
    </citation>
    <scope>NUCLEOTIDE SEQUENCE</scope>
    <source>
        <strain evidence="6">KCTC 32255</strain>
    </source>
</reference>
<dbReference type="Gene3D" id="2.30.170.40">
    <property type="entry name" value="Ribosomal protein L28/L24"/>
    <property type="match status" value="1"/>
</dbReference>